<keyword evidence="2" id="KW-1133">Transmembrane helix</keyword>
<gene>
    <name evidence="3" type="ORF">GCM10009838_66820</name>
</gene>
<accession>A0ABP5E8H7</accession>
<evidence type="ECO:0000256" key="2">
    <source>
        <dbReference type="SAM" id="Phobius"/>
    </source>
</evidence>
<evidence type="ECO:0000313" key="4">
    <source>
        <dbReference type="Proteomes" id="UP001499854"/>
    </source>
</evidence>
<evidence type="ECO:0000256" key="1">
    <source>
        <dbReference type="SAM" id="MobiDB-lite"/>
    </source>
</evidence>
<dbReference type="EMBL" id="BAAAQM010000050">
    <property type="protein sequence ID" value="GAA1993421.1"/>
    <property type="molecule type" value="Genomic_DNA"/>
</dbReference>
<comment type="caution">
    <text evidence="3">The sequence shown here is derived from an EMBL/GenBank/DDBJ whole genome shotgun (WGS) entry which is preliminary data.</text>
</comment>
<feature type="transmembrane region" description="Helical" evidence="2">
    <location>
        <begin position="235"/>
        <end position="259"/>
    </location>
</feature>
<organism evidence="3 4">
    <name type="scientific">Catenulispora subtropica</name>
    <dbReference type="NCBI Taxonomy" id="450798"/>
    <lineage>
        <taxon>Bacteria</taxon>
        <taxon>Bacillati</taxon>
        <taxon>Actinomycetota</taxon>
        <taxon>Actinomycetes</taxon>
        <taxon>Catenulisporales</taxon>
        <taxon>Catenulisporaceae</taxon>
        <taxon>Catenulispora</taxon>
    </lineage>
</organism>
<sequence length="260" mass="27544">MEHSPSNCPLTWVLARHSHGFGMQTTLALALDLLAAAAAPDGTRRAFGVDAVTVSRNGRVEPGTGPGSPENAAVPEILDLLGRCLGAQTTAELPHLVTGLFRTVFAFAEPGSAQPCPTAALLYERITRAAERTLEAGWRGRAQERLAKDVEQWHRETSPSPARSTSRRTRLVTFRRPAGSAPRPTGASPLPRTSRPPTGASAAASVAERSHRRPATVWRSDHPIIQTAADRPAPALLVLVVCLVLVALVALVALIAPIAL</sequence>
<feature type="region of interest" description="Disordered" evidence="1">
    <location>
        <begin position="149"/>
        <end position="216"/>
    </location>
</feature>
<name>A0ABP5E8H7_9ACTN</name>
<keyword evidence="4" id="KW-1185">Reference proteome</keyword>
<reference evidence="4" key="1">
    <citation type="journal article" date="2019" name="Int. J. Syst. Evol. Microbiol.">
        <title>The Global Catalogue of Microorganisms (GCM) 10K type strain sequencing project: providing services to taxonomists for standard genome sequencing and annotation.</title>
        <authorList>
            <consortium name="The Broad Institute Genomics Platform"/>
            <consortium name="The Broad Institute Genome Sequencing Center for Infectious Disease"/>
            <person name="Wu L."/>
            <person name="Ma J."/>
        </authorList>
    </citation>
    <scope>NUCLEOTIDE SEQUENCE [LARGE SCALE GENOMIC DNA]</scope>
    <source>
        <strain evidence="4">JCM 16013</strain>
    </source>
</reference>
<evidence type="ECO:0000313" key="3">
    <source>
        <dbReference type="EMBL" id="GAA1993421.1"/>
    </source>
</evidence>
<keyword evidence="2" id="KW-0472">Membrane</keyword>
<keyword evidence="2" id="KW-0812">Transmembrane</keyword>
<dbReference type="Proteomes" id="UP001499854">
    <property type="component" value="Unassembled WGS sequence"/>
</dbReference>
<proteinExistence type="predicted"/>
<protein>
    <submittedName>
        <fullName evidence="3">Uncharacterized protein</fullName>
    </submittedName>
</protein>